<keyword evidence="4 5" id="KW-0720">Serine protease</keyword>
<dbReference type="Gene3D" id="2.60.120.380">
    <property type="match status" value="1"/>
</dbReference>
<comment type="similarity">
    <text evidence="1 5 6">Belongs to the peptidase S8 family.</text>
</comment>
<gene>
    <name evidence="10" type="ORF">GCM10009716_11000</name>
</gene>
<feature type="domain" description="Peptidase S8/S53" evidence="9">
    <location>
        <begin position="194"/>
        <end position="630"/>
    </location>
</feature>
<feature type="active site" description="Charge relay system" evidence="5">
    <location>
        <position position="383"/>
    </location>
</feature>
<feature type="chain" id="PRO_5047121876" evidence="8">
    <location>
        <begin position="41"/>
        <end position="1098"/>
    </location>
</feature>
<dbReference type="Gene3D" id="3.40.50.200">
    <property type="entry name" value="Peptidase S8/S53 domain"/>
    <property type="match status" value="2"/>
</dbReference>
<evidence type="ECO:0000259" key="9">
    <source>
        <dbReference type="Pfam" id="PF00082"/>
    </source>
</evidence>
<feature type="active site" description="Charge relay system" evidence="5">
    <location>
        <position position="579"/>
    </location>
</feature>
<evidence type="ECO:0000256" key="1">
    <source>
        <dbReference type="ARBA" id="ARBA00011073"/>
    </source>
</evidence>
<dbReference type="PROSITE" id="PS00138">
    <property type="entry name" value="SUBTILASE_SER"/>
    <property type="match status" value="1"/>
</dbReference>
<dbReference type="InterPro" id="IPR015500">
    <property type="entry name" value="Peptidase_S8_subtilisin-rel"/>
</dbReference>
<dbReference type="InterPro" id="IPR023827">
    <property type="entry name" value="Peptidase_S8_Asp-AS"/>
</dbReference>
<dbReference type="PROSITE" id="PS00136">
    <property type="entry name" value="SUBTILASE_ASP"/>
    <property type="match status" value="1"/>
</dbReference>
<evidence type="ECO:0000256" key="3">
    <source>
        <dbReference type="ARBA" id="ARBA00022801"/>
    </source>
</evidence>
<evidence type="ECO:0000313" key="11">
    <source>
        <dbReference type="Proteomes" id="UP001501303"/>
    </source>
</evidence>
<sequence>MSLSPRPSSASPGMRRTARVTLAAGLVAAVAMAGATPALADDAPRTMVDKPLDEKFSTADATLLAEAQLRGDTHVTMMIAAEPGATEDVSAGLESVEGTSVGYAEDAVGYLRVTVPTGKAEAAIDRARAMSSVHAIDLNEEIPLPDPVPEARGAAGKAGSYPGPGPDTPAANPYQPSHEIGAVDFVRKNPKFDGRGVTIGVLDTGVDLAHPALQETTTGERKIVDSVTATDPIIDSDLTWRPMVTEVSGEVFTYNGREYKAPEGDYLISLFRESATAGGEMNGDLDRDGATTSSWAVLYDPEAGTVTLDLDDDGDFRNDTPMKPYKENFDVGYFGEDDPDTEIAESIPFVVEIRKDVPMDPYGGSWVGETADFVNIGIVSNRHGTHVAGITAAHGLFGGKMNGAAPGAQIVSSRACAWSGGCTYTALTEGMIDLVVNRGVDIVNMSIGGLPALNDGNNARARLYTELIDTYGVQLVISAGNSGPGANTVGDPSVADKVVSVGAAVSKETWAANYGSQVKKAYNMFPFSSRGPRADGGFKPTISGPGASINTIPTWQPGSSVPDAGYGLPPGYGMLQGTSMSSPQVAGASALLLSAAGQRGIDLTPADLRTALTSSAKTIRNVQAYEQGAGLMDTPAAWKLIAKRATAHEYTVSAPVSHDLSENLRTPHTGTGIYDRESAPAVGEKKAYEVTVTRTSGPKGSVSHKLRLVNNHGKTFRIAGRSVVKLPLGKPVTVTVEAAPRTAGIHSAILTIDDPRTKGTDAQMLATVISADELAAPDYTVANSGTAERNDPTSYFVKVPEGTKSLEIAMSGLAEGSQTRWVAINPWGIPADSTSAINCYPNFDNPANPCPPGLRSYQDPIPGVWEIEVEARRTSPMLKNPYTVTATALGTSFDPGTQVVEEAELGTPTTVTWEVSNDFAGIQGSFEGGDLGSAVVERPTIADGEWTSHEVELPANVSRFDLSLSSPADSAADLDLYVYHDGVLVGSSTRGDSEENVSLADPAPGVYTVEVHGYSVPAGTTEYDYRDSFISPDLGRISLDEDGTIDLPSGATASVDAEVLVTGAAPEGREFFGEVRLLNERGTPTGTGGIRIERVVTP</sequence>
<dbReference type="PANTHER" id="PTHR43806:SF11">
    <property type="entry name" value="CEREVISIN-RELATED"/>
    <property type="match status" value="1"/>
</dbReference>
<dbReference type="RefSeq" id="WP_344259351.1">
    <property type="nucleotide sequence ID" value="NZ_BAAAMJ010000010.1"/>
</dbReference>
<dbReference type="SUPFAM" id="SSF52743">
    <property type="entry name" value="Subtilisin-like"/>
    <property type="match status" value="1"/>
</dbReference>
<proteinExistence type="inferred from homology"/>
<evidence type="ECO:0000313" key="10">
    <source>
        <dbReference type="EMBL" id="GAA1902908.1"/>
    </source>
</evidence>
<dbReference type="InterPro" id="IPR050131">
    <property type="entry name" value="Peptidase_S8_subtilisin-like"/>
</dbReference>
<dbReference type="PRINTS" id="PR00723">
    <property type="entry name" value="SUBTILISIN"/>
</dbReference>
<dbReference type="PROSITE" id="PS51892">
    <property type="entry name" value="SUBTILASE"/>
    <property type="match status" value="1"/>
</dbReference>
<evidence type="ECO:0000256" key="4">
    <source>
        <dbReference type="ARBA" id="ARBA00022825"/>
    </source>
</evidence>
<evidence type="ECO:0000256" key="6">
    <source>
        <dbReference type="RuleBase" id="RU003355"/>
    </source>
</evidence>
<dbReference type="Pfam" id="PF00082">
    <property type="entry name" value="Peptidase_S8"/>
    <property type="match status" value="1"/>
</dbReference>
<dbReference type="InterPro" id="IPR000209">
    <property type="entry name" value="Peptidase_S8/S53_dom"/>
</dbReference>
<keyword evidence="3 5" id="KW-0378">Hydrolase</keyword>
<feature type="region of interest" description="Disordered" evidence="7">
    <location>
        <begin position="142"/>
        <end position="176"/>
    </location>
</feature>
<keyword evidence="11" id="KW-1185">Reference proteome</keyword>
<dbReference type="Proteomes" id="UP001501303">
    <property type="component" value="Unassembled WGS sequence"/>
</dbReference>
<feature type="active site" description="Charge relay system" evidence="5">
    <location>
        <position position="203"/>
    </location>
</feature>
<feature type="signal peptide" evidence="8">
    <location>
        <begin position="1"/>
        <end position="40"/>
    </location>
</feature>
<evidence type="ECO:0000256" key="8">
    <source>
        <dbReference type="SAM" id="SignalP"/>
    </source>
</evidence>
<keyword evidence="2 5" id="KW-0645">Protease</keyword>
<evidence type="ECO:0000256" key="5">
    <source>
        <dbReference type="PROSITE-ProRule" id="PRU01240"/>
    </source>
</evidence>
<name>A0ABN2NUV8_9ACTN</name>
<dbReference type="PANTHER" id="PTHR43806">
    <property type="entry name" value="PEPTIDASE S8"/>
    <property type="match status" value="1"/>
</dbReference>
<keyword evidence="8" id="KW-0732">Signal</keyword>
<dbReference type="EMBL" id="BAAAMJ010000010">
    <property type="protein sequence ID" value="GAA1902908.1"/>
    <property type="molecule type" value="Genomic_DNA"/>
</dbReference>
<reference evidence="10 11" key="1">
    <citation type="journal article" date="2019" name="Int. J. Syst. Evol. Microbiol.">
        <title>The Global Catalogue of Microorganisms (GCM) 10K type strain sequencing project: providing services to taxonomists for standard genome sequencing and annotation.</title>
        <authorList>
            <consortium name="The Broad Institute Genomics Platform"/>
            <consortium name="The Broad Institute Genome Sequencing Center for Infectious Disease"/>
            <person name="Wu L."/>
            <person name="Ma J."/>
        </authorList>
    </citation>
    <scope>NUCLEOTIDE SEQUENCE [LARGE SCALE GENOMIC DNA]</scope>
    <source>
        <strain evidence="10 11">JCM 13581</strain>
    </source>
</reference>
<dbReference type="InterPro" id="IPR036852">
    <property type="entry name" value="Peptidase_S8/S53_dom_sf"/>
</dbReference>
<evidence type="ECO:0000256" key="2">
    <source>
        <dbReference type="ARBA" id="ARBA00022670"/>
    </source>
</evidence>
<accession>A0ABN2NUV8</accession>
<dbReference type="InterPro" id="IPR023828">
    <property type="entry name" value="Peptidase_S8_Ser-AS"/>
</dbReference>
<protein>
    <submittedName>
        <fullName evidence="10">S8 family serine peptidase</fullName>
    </submittedName>
</protein>
<evidence type="ECO:0000256" key="7">
    <source>
        <dbReference type="SAM" id="MobiDB-lite"/>
    </source>
</evidence>
<organism evidence="10 11">
    <name type="scientific">Streptomyces sodiiphilus</name>
    <dbReference type="NCBI Taxonomy" id="226217"/>
    <lineage>
        <taxon>Bacteria</taxon>
        <taxon>Bacillati</taxon>
        <taxon>Actinomycetota</taxon>
        <taxon>Actinomycetes</taxon>
        <taxon>Kitasatosporales</taxon>
        <taxon>Streptomycetaceae</taxon>
        <taxon>Streptomyces</taxon>
    </lineage>
</organism>
<comment type="caution">
    <text evidence="10">The sequence shown here is derived from an EMBL/GenBank/DDBJ whole genome shotgun (WGS) entry which is preliminary data.</text>
</comment>